<comment type="caution">
    <text evidence="1">The sequence shown here is derived from an EMBL/GenBank/DDBJ whole genome shotgun (WGS) entry which is preliminary data.</text>
</comment>
<reference evidence="1" key="1">
    <citation type="submission" date="2021-06" db="EMBL/GenBank/DDBJ databases">
        <title>Comparative genomics, transcriptomics and evolutionary studies reveal genomic signatures of adaptation to plant cell wall in hemibiotrophic fungi.</title>
        <authorList>
            <consortium name="DOE Joint Genome Institute"/>
            <person name="Baroncelli R."/>
            <person name="Diaz J.F."/>
            <person name="Benocci T."/>
            <person name="Peng M."/>
            <person name="Battaglia E."/>
            <person name="Haridas S."/>
            <person name="Andreopoulos W."/>
            <person name="Labutti K."/>
            <person name="Pangilinan J."/>
            <person name="Floch G.L."/>
            <person name="Makela M.R."/>
            <person name="Henrissat B."/>
            <person name="Grigoriev I.V."/>
            <person name="Crouch J.A."/>
            <person name="De Vries R.P."/>
            <person name="Sukno S.A."/>
            <person name="Thon M.R."/>
        </authorList>
    </citation>
    <scope>NUCLEOTIDE SEQUENCE</scope>
    <source>
        <strain evidence="1">CBS 193.32</strain>
    </source>
</reference>
<sequence length="71" mass="7999">MTKYTVSNVWYCVSSNKIVFHHSILCIANRLPQHNCSSGPHSCKINTHCASCYHPRCSYCTVTQTKVPVGR</sequence>
<gene>
    <name evidence="1" type="ORF">BDP55DRAFT_674655</name>
</gene>
<evidence type="ECO:0000313" key="2">
    <source>
        <dbReference type="Proteomes" id="UP001224890"/>
    </source>
</evidence>
<dbReference type="Proteomes" id="UP001224890">
    <property type="component" value="Unassembled WGS sequence"/>
</dbReference>
<keyword evidence="2" id="KW-1185">Reference proteome</keyword>
<dbReference type="GeneID" id="85460200"/>
<protein>
    <submittedName>
        <fullName evidence="1">Uncharacterized protein</fullName>
    </submittedName>
</protein>
<dbReference type="RefSeq" id="XP_060425954.1">
    <property type="nucleotide sequence ID" value="XM_060575674.1"/>
</dbReference>
<accession>A0AAJ0ADM7</accession>
<dbReference type="AlphaFoldDB" id="A0AAJ0ADM7"/>
<organism evidence="1 2">
    <name type="scientific">Colletotrichum godetiae</name>
    <dbReference type="NCBI Taxonomy" id="1209918"/>
    <lineage>
        <taxon>Eukaryota</taxon>
        <taxon>Fungi</taxon>
        <taxon>Dikarya</taxon>
        <taxon>Ascomycota</taxon>
        <taxon>Pezizomycotina</taxon>
        <taxon>Sordariomycetes</taxon>
        <taxon>Hypocreomycetidae</taxon>
        <taxon>Glomerellales</taxon>
        <taxon>Glomerellaceae</taxon>
        <taxon>Colletotrichum</taxon>
        <taxon>Colletotrichum acutatum species complex</taxon>
    </lineage>
</organism>
<name>A0AAJ0ADM7_9PEZI</name>
<evidence type="ECO:0000313" key="1">
    <source>
        <dbReference type="EMBL" id="KAK1671951.1"/>
    </source>
</evidence>
<proteinExistence type="predicted"/>
<dbReference type="EMBL" id="JAHMHR010000042">
    <property type="protein sequence ID" value="KAK1671951.1"/>
    <property type="molecule type" value="Genomic_DNA"/>
</dbReference>